<dbReference type="GO" id="GO:0000225">
    <property type="term" value="F:N-acetylglucosaminylphosphatidylinositol deacetylase activity"/>
    <property type="evidence" value="ECO:0007669"/>
    <property type="project" value="UniProtKB-EC"/>
</dbReference>
<reference evidence="5" key="1">
    <citation type="submission" date="2021-03" db="EMBL/GenBank/DDBJ databases">
        <title>Draft genome sequence of rust myrtle Austropuccinia psidii MF-1, a brazilian biotype.</title>
        <authorList>
            <person name="Quecine M.C."/>
            <person name="Pachon D.M.R."/>
            <person name="Bonatelli M.L."/>
            <person name="Correr F.H."/>
            <person name="Franceschini L.M."/>
            <person name="Leite T.F."/>
            <person name="Margarido G.R.A."/>
            <person name="Almeida C.A."/>
            <person name="Ferrarezi J.A."/>
            <person name="Labate C.A."/>
        </authorList>
    </citation>
    <scope>NUCLEOTIDE SEQUENCE</scope>
    <source>
        <strain evidence="5">MF-1</strain>
    </source>
</reference>
<feature type="compositionally biased region" description="Low complexity" evidence="3">
    <location>
        <begin position="33"/>
        <end position="45"/>
    </location>
</feature>
<comment type="caution">
    <text evidence="5">The sequence shown here is derived from an EMBL/GenBank/DDBJ whole genome shotgun (WGS) entry which is preliminary data.</text>
</comment>
<proteinExistence type="inferred from homology"/>
<evidence type="ECO:0000313" key="5">
    <source>
        <dbReference type="EMBL" id="MBW0462863.1"/>
    </source>
</evidence>
<keyword evidence="4" id="KW-0812">Transmembrane</keyword>
<keyword evidence="6" id="KW-1185">Reference proteome</keyword>
<dbReference type="SUPFAM" id="SSF102588">
    <property type="entry name" value="LmbE-like"/>
    <property type="match status" value="2"/>
</dbReference>
<dbReference type="GO" id="GO:0005783">
    <property type="term" value="C:endoplasmic reticulum"/>
    <property type="evidence" value="ECO:0007669"/>
    <property type="project" value="TreeGrafter"/>
</dbReference>
<dbReference type="EC" id="3.5.1.89" evidence="2"/>
<gene>
    <name evidence="5" type="ORF">O181_002578</name>
</gene>
<evidence type="ECO:0000256" key="1">
    <source>
        <dbReference type="ARBA" id="ARBA00006066"/>
    </source>
</evidence>
<dbReference type="Pfam" id="PF02585">
    <property type="entry name" value="PIG-L"/>
    <property type="match status" value="1"/>
</dbReference>
<feature type="transmembrane region" description="Helical" evidence="4">
    <location>
        <begin position="59"/>
        <end position="82"/>
    </location>
</feature>
<organism evidence="5 6">
    <name type="scientific">Austropuccinia psidii MF-1</name>
    <dbReference type="NCBI Taxonomy" id="1389203"/>
    <lineage>
        <taxon>Eukaryota</taxon>
        <taxon>Fungi</taxon>
        <taxon>Dikarya</taxon>
        <taxon>Basidiomycota</taxon>
        <taxon>Pucciniomycotina</taxon>
        <taxon>Pucciniomycetes</taxon>
        <taxon>Pucciniales</taxon>
        <taxon>Sphaerophragmiaceae</taxon>
        <taxon>Austropuccinia</taxon>
    </lineage>
</organism>
<dbReference type="InterPro" id="IPR024078">
    <property type="entry name" value="LmbE-like_dom_sf"/>
</dbReference>
<evidence type="ECO:0000256" key="4">
    <source>
        <dbReference type="SAM" id="Phobius"/>
    </source>
</evidence>
<dbReference type="AlphaFoldDB" id="A0A9Q3GCR8"/>
<feature type="compositionally biased region" description="Basic residues" evidence="3">
    <location>
        <begin position="514"/>
        <end position="524"/>
    </location>
</feature>
<evidence type="ECO:0000256" key="2">
    <source>
        <dbReference type="ARBA" id="ARBA00012176"/>
    </source>
</evidence>
<dbReference type="EMBL" id="AVOT02000436">
    <property type="protein sequence ID" value="MBW0462863.1"/>
    <property type="molecule type" value="Genomic_DNA"/>
</dbReference>
<sequence length="524" mass="61135">MNQLVHRIKSNPIQSKDHHQHHHQHHHQEIKNVKISSKIKSNQQNKKNKKKFDQIISRFKFSTLFYIFRYFALFSLLIYFIALKIKDWPPSSNNQIDSFDRYQGEWWVSHNLTRSQRILVVVAHPDDECLFFSPTLLNILLPRFINQSFHSSINHSSISSINQTFLPSSFNQSPISLNNQTFSSQPTLLPFQSINSSSPFNFRPQGHILSLSSGNAQGLGLKRTREMRASCWAFGIPSTRCIVIDHPELPDSMSVWWPESKIAELVKLYIDLWEIDAVITFDHDGISGHINHRAIAAALSRLVHTDPKFPITFMLRTTMLLEKYSSLLSLPYSLYRHHRYRKSFLPQFPRPISHPSQDKGRLEALVLRTLLYLNATIDSFFLLNKTSPFPSVNDTRSIPQDVALNSSSNSSSQHRLTDSKLSTHSSLFLSSPLQYYEGRRAFNQHVSQNVWFRRLWLIFSRYMWINELVRVVPIEDRFQDADQFNKEQESQKLINYVLEPQTFSSNQPRLDKRSSRRSKSSKEH</sequence>
<evidence type="ECO:0000313" key="6">
    <source>
        <dbReference type="Proteomes" id="UP000765509"/>
    </source>
</evidence>
<feature type="region of interest" description="Disordered" evidence="3">
    <location>
        <begin position="9"/>
        <end position="47"/>
    </location>
</feature>
<keyword evidence="4" id="KW-0472">Membrane</keyword>
<protein>
    <recommendedName>
        <fullName evidence="2">N-acetylglucosaminylphosphatidylinositol deacetylase</fullName>
        <ecNumber evidence="2">3.5.1.89</ecNumber>
    </recommendedName>
</protein>
<feature type="region of interest" description="Disordered" evidence="3">
    <location>
        <begin position="500"/>
        <end position="524"/>
    </location>
</feature>
<dbReference type="PANTHER" id="PTHR12993:SF11">
    <property type="entry name" value="N-ACETYLGLUCOSAMINYL-PHOSPHATIDYLINOSITOL DE-N-ACETYLASE"/>
    <property type="match status" value="1"/>
</dbReference>
<evidence type="ECO:0000256" key="3">
    <source>
        <dbReference type="SAM" id="MobiDB-lite"/>
    </source>
</evidence>
<dbReference type="Proteomes" id="UP000765509">
    <property type="component" value="Unassembled WGS sequence"/>
</dbReference>
<comment type="similarity">
    <text evidence="1">Belongs to the PIGL family.</text>
</comment>
<name>A0A9Q3GCR8_9BASI</name>
<dbReference type="InterPro" id="IPR003737">
    <property type="entry name" value="GlcNAc_PI_deacetylase-related"/>
</dbReference>
<dbReference type="PANTHER" id="PTHR12993">
    <property type="entry name" value="N-ACETYLGLUCOSAMINYL-PHOSPHATIDYLINOSITOL DE-N-ACETYLASE-RELATED"/>
    <property type="match status" value="1"/>
</dbReference>
<keyword evidence="4" id="KW-1133">Transmembrane helix</keyword>
<accession>A0A9Q3GCR8</accession>
<dbReference type="OrthoDB" id="440160at2759"/>
<dbReference type="Gene3D" id="3.40.50.10320">
    <property type="entry name" value="LmbE-like"/>
    <property type="match status" value="2"/>
</dbReference>